<evidence type="ECO:0000313" key="1">
    <source>
        <dbReference type="EMBL" id="MED6270331.1"/>
    </source>
</evidence>
<dbReference type="EMBL" id="JAHUTJ010016943">
    <property type="protein sequence ID" value="MED6270331.1"/>
    <property type="molecule type" value="Genomic_DNA"/>
</dbReference>
<accession>A0ABU7D7L5</accession>
<keyword evidence="2" id="KW-1185">Reference proteome</keyword>
<dbReference type="Proteomes" id="UP001352852">
    <property type="component" value="Unassembled WGS sequence"/>
</dbReference>
<proteinExistence type="predicted"/>
<name>A0ABU7D7L5_9TELE</name>
<evidence type="ECO:0000313" key="2">
    <source>
        <dbReference type="Proteomes" id="UP001352852"/>
    </source>
</evidence>
<comment type="caution">
    <text evidence="1">The sequence shown here is derived from an EMBL/GenBank/DDBJ whole genome shotgun (WGS) entry which is preliminary data.</text>
</comment>
<organism evidence="1 2">
    <name type="scientific">Characodon lateralis</name>
    <dbReference type="NCBI Taxonomy" id="208331"/>
    <lineage>
        <taxon>Eukaryota</taxon>
        <taxon>Metazoa</taxon>
        <taxon>Chordata</taxon>
        <taxon>Craniata</taxon>
        <taxon>Vertebrata</taxon>
        <taxon>Euteleostomi</taxon>
        <taxon>Actinopterygii</taxon>
        <taxon>Neopterygii</taxon>
        <taxon>Teleostei</taxon>
        <taxon>Neoteleostei</taxon>
        <taxon>Acanthomorphata</taxon>
        <taxon>Ovalentaria</taxon>
        <taxon>Atherinomorphae</taxon>
        <taxon>Cyprinodontiformes</taxon>
        <taxon>Goodeidae</taxon>
        <taxon>Characodon</taxon>
    </lineage>
</organism>
<protein>
    <submittedName>
        <fullName evidence="1">Uncharacterized protein</fullName>
    </submittedName>
</protein>
<gene>
    <name evidence="1" type="ORF">CHARACLAT_009141</name>
</gene>
<reference evidence="1 2" key="1">
    <citation type="submission" date="2021-06" db="EMBL/GenBank/DDBJ databases">
        <authorList>
            <person name="Palmer J.M."/>
        </authorList>
    </citation>
    <scope>NUCLEOTIDE SEQUENCE [LARGE SCALE GENOMIC DNA]</scope>
    <source>
        <strain evidence="1 2">CL_MEX2019</strain>
        <tissue evidence="1">Muscle</tissue>
    </source>
</reference>
<sequence>MEPCARSLCVGLEEWSCKSGSFSPIPFFFRSQGEWLFSLLQTQPYDACVFYVVPTLFVIIPHGEILGCMLTDSTLQIFRVLYLIIYNSNINLLLHSNETVIRCMEREAGGCLCASITDSMHLPLFVK</sequence>